<gene>
    <name evidence="8" type="ORF">MOV08_39210</name>
</gene>
<dbReference type="Proteomes" id="UP001218629">
    <property type="component" value="Chromosome"/>
</dbReference>
<feature type="region of interest" description="Disordered" evidence="5">
    <location>
        <begin position="613"/>
        <end position="648"/>
    </location>
</feature>
<sequence>MGLYAMFGALPLGLFARLPGNARQRAGTLLSVLPAGWALVTLGTTLAVNTWAAAGGMVVIGFAVAFCTACGPRVSGVAPALQLFYVLPCFPPYAPQALVSRLIGLTIGVVLISCAERWMWPEALAPAYRAALADAMSALGHYAATVAAHLSTGARADASMRRCRESAHRAVEAARLSRVAATERPVAPTAHDLALCHARTAARYVNGQLDRLYAVDGSPRPEAAALLRPVAPRLHSAAATLRGSPPQAPAATPAPEALGATPRPGPTHAPPSSPGALRQDAVARATAAGAELALLASRIAAGGRQAAAQADSPPWYVTTSPLALCFRRLAAHAHRRSVHLHNALRIGLALGCARALVGLLALSHGFWVLFAVLSLMRTSAADTRAELRPAFVGTAAGAVAMGLVLHGVGDVPLVYAFALPVAMLCGFGAGPLIGPAWEQAAFTIAFVLIFTQLSVPDWHLSEQRLVDVLLGGAIGAVASLLAWPRGSHGTLCDTVADFLTAGGDGCRSVIAVLGGRTAPADPLHPVRRAMLRAEAAYAQNQAEKTRPHAGDELIEHVLTCGYHMAVGGELLLMRHQHPHRAALPPATAEALARLAEEAAARARYAAADLRSAAGRRSEAAAPAAFTRPDPTHRPTARAGEPAPDAEAWLAGVLQDLARTLDVTDRRQPRRETRD</sequence>
<protein>
    <submittedName>
        <fullName evidence="8">FUSC family protein</fullName>
    </submittedName>
</protein>
<reference evidence="8 9" key="1">
    <citation type="submission" date="2022-03" db="EMBL/GenBank/DDBJ databases">
        <title>Streptomyces yunnanensis P86,complete genome.</title>
        <authorList>
            <person name="Chen S."/>
            <person name="Zhang Q."/>
        </authorList>
    </citation>
    <scope>NUCLEOTIDE SEQUENCE [LARGE SCALE GENOMIC DNA]</scope>
    <source>
        <strain evidence="8 9">P86</strain>
    </source>
</reference>
<proteinExistence type="predicted"/>
<evidence type="ECO:0000313" key="8">
    <source>
        <dbReference type="EMBL" id="WEB44724.1"/>
    </source>
</evidence>
<dbReference type="Pfam" id="PF13515">
    <property type="entry name" value="FUSC_2"/>
    <property type="match status" value="1"/>
</dbReference>
<evidence type="ECO:0000256" key="5">
    <source>
        <dbReference type="SAM" id="MobiDB-lite"/>
    </source>
</evidence>
<feature type="transmembrane region" description="Helical" evidence="6">
    <location>
        <begin position="46"/>
        <end position="67"/>
    </location>
</feature>
<keyword evidence="3 6" id="KW-1133">Transmembrane helix</keyword>
<evidence type="ECO:0000256" key="6">
    <source>
        <dbReference type="SAM" id="Phobius"/>
    </source>
</evidence>
<dbReference type="RefSeq" id="WP_275310907.1">
    <property type="nucleotide sequence ID" value="NZ_CP095749.1"/>
</dbReference>
<keyword evidence="4 6" id="KW-0472">Membrane</keyword>
<accession>A0ABY8AI63</accession>
<evidence type="ECO:0000313" key="9">
    <source>
        <dbReference type="Proteomes" id="UP001218629"/>
    </source>
</evidence>
<feature type="compositionally biased region" description="Pro residues" evidence="5">
    <location>
        <begin position="263"/>
        <end position="273"/>
    </location>
</feature>
<dbReference type="InterPro" id="IPR049453">
    <property type="entry name" value="Memb_transporter_dom"/>
</dbReference>
<organism evidence="8 9">
    <name type="scientific">Streptomyces yunnanensis</name>
    <dbReference type="NCBI Taxonomy" id="156453"/>
    <lineage>
        <taxon>Bacteria</taxon>
        <taxon>Bacillati</taxon>
        <taxon>Actinomycetota</taxon>
        <taxon>Actinomycetes</taxon>
        <taxon>Kitasatosporales</taxon>
        <taxon>Streptomycetaceae</taxon>
        <taxon>Streptomyces</taxon>
    </lineage>
</organism>
<dbReference type="EMBL" id="CP095749">
    <property type="protein sequence ID" value="WEB44724.1"/>
    <property type="molecule type" value="Genomic_DNA"/>
</dbReference>
<evidence type="ECO:0000256" key="4">
    <source>
        <dbReference type="ARBA" id="ARBA00023136"/>
    </source>
</evidence>
<evidence type="ECO:0000256" key="1">
    <source>
        <dbReference type="ARBA" id="ARBA00004141"/>
    </source>
</evidence>
<comment type="subcellular location">
    <subcellularLocation>
        <location evidence="1">Membrane</location>
        <topology evidence="1">Multi-pass membrane protein</topology>
    </subcellularLocation>
</comment>
<feature type="transmembrane region" description="Helical" evidence="6">
    <location>
        <begin position="413"/>
        <end position="434"/>
    </location>
</feature>
<evidence type="ECO:0000256" key="2">
    <source>
        <dbReference type="ARBA" id="ARBA00022692"/>
    </source>
</evidence>
<evidence type="ECO:0000256" key="3">
    <source>
        <dbReference type="ARBA" id="ARBA00022989"/>
    </source>
</evidence>
<feature type="compositionally biased region" description="Low complexity" evidence="5">
    <location>
        <begin position="249"/>
        <end position="262"/>
    </location>
</feature>
<name>A0ABY8AI63_9ACTN</name>
<feature type="transmembrane region" description="Helical" evidence="6">
    <location>
        <begin position="355"/>
        <end position="375"/>
    </location>
</feature>
<feature type="compositionally biased region" description="Low complexity" evidence="5">
    <location>
        <begin position="613"/>
        <end position="624"/>
    </location>
</feature>
<evidence type="ECO:0000259" key="7">
    <source>
        <dbReference type="Pfam" id="PF13515"/>
    </source>
</evidence>
<feature type="domain" description="Integral membrane bound transporter" evidence="7">
    <location>
        <begin position="355"/>
        <end position="477"/>
    </location>
</feature>
<feature type="transmembrane region" description="Helical" evidence="6">
    <location>
        <begin position="387"/>
        <end position="406"/>
    </location>
</feature>
<keyword evidence="9" id="KW-1185">Reference proteome</keyword>
<feature type="region of interest" description="Disordered" evidence="5">
    <location>
        <begin position="240"/>
        <end position="280"/>
    </location>
</feature>
<feature type="transmembrane region" description="Helical" evidence="6">
    <location>
        <begin position="99"/>
        <end position="120"/>
    </location>
</feature>
<keyword evidence="2 6" id="KW-0812">Transmembrane</keyword>